<keyword evidence="10" id="KW-1185">Reference proteome</keyword>
<protein>
    <recommendedName>
        <fullName evidence="7">Mediator of RNA polymerase II transcription subunit 8</fullName>
    </recommendedName>
    <alternativeName>
        <fullName evidence="7">Mediator complex subunit 8</fullName>
    </alternativeName>
</protein>
<name>A0A7M5WXP4_9CNID</name>
<dbReference type="GO" id="GO:0000978">
    <property type="term" value="F:RNA polymerase II cis-regulatory region sequence-specific DNA binding"/>
    <property type="evidence" value="ECO:0007669"/>
    <property type="project" value="TreeGrafter"/>
</dbReference>
<evidence type="ECO:0000256" key="8">
    <source>
        <dbReference type="SAM" id="MobiDB-lite"/>
    </source>
</evidence>
<dbReference type="OrthoDB" id="150687at2759"/>
<evidence type="ECO:0000256" key="1">
    <source>
        <dbReference type="ARBA" id="ARBA00004123"/>
    </source>
</evidence>
<evidence type="ECO:0000256" key="6">
    <source>
        <dbReference type="ARBA" id="ARBA00023242"/>
    </source>
</evidence>
<dbReference type="GO" id="GO:0070847">
    <property type="term" value="C:core mediator complex"/>
    <property type="evidence" value="ECO:0007669"/>
    <property type="project" value="TreeGrafter"/>
</dbReference>
<accession>A0A7M5WXP4</accession>
<feature type="compositionally biased region" description="Low complexity" evidence="8">
    <location>
        <begin position="194"/>
        <end position="215"/>
    </location>
</feature>
<proteinExistence type="inferred from homology"/>
<feature type="region of interest" description="Disordered" evidence="8">
    <location>
        <begin position="186"/>
        <end position="215"/>
    </location>
</feature>
<evidence type="ECO:0000256" key="3">
    <source>
        <dbReference type="ARBA" id="ARBA00023015"/>
    </source>
</evidence>
<evidence type="ECO:0000256" key="4">
    <source>
        <dbReference type="ARBA" id="ARBA00023159"/>
    </source>
</evidence>
<evidence type="ECO:0000313" key="10">
    <source>
        <dbReference type="Proteomes" id="UP000594262"/>
    </source>
</evidence>
<comment type="similarity">
    <text evidence="2 7">Belongs to the Mediator complex subunit 8 family.</text>
</comment>
<reference evidence="9" key="1">
    <citation type="submission" date="2021-01" db="UniProtKB">
        <authorList>
            <consortium name="EnsemblMetazoa"/>
        </authorList>
    </citation>
    <scope>IDENTIFICATION</scope>
</reference>
<evidence type="ECO:0000256" key="7">
    <source>
        <dbReference type="RuleBase" id="RU364144"/>
    </source>
</evidence>
<dbReference type="GO" id="GO:0016592">
    <property type="term" value="C:mediator complex"/>
    <property type="evidence" value="ECO:0007669"/>
    <property type="project" value="InterPro"/>
</dbReference>
<organism evidence="9 10">
    <name type="scientific">Clytia hemisphaerica</name>
    <dbReference type="NCBI Taxonomy" id="252671"/>
    <lineage>
        <taxon>Eukaryota</taxon>
        <taxon>Metazoa</taxon>
        <taxon>Cnidaria</taxon>
        <taxon>Hydrozoa</taxon>
        <taxon>Hydroidolina</taxon>
        <taxon>Leptothecata</taxon>
        <taxon>Obeliida</taxon>
        <taxon>Clytiidae</taxon>
        <taxon>Clytia</taxon>
    </lineage>
</organism>
<dbReference type="GO" id="GO:0003712">
    <property type="term" value="F:transcription coregulator activity"/>
    <property type="evidence" value="ECO:0007669"/>
    <property type="project" value="InterPro"/>
</dbReference>
<dbReference type="PANTHER" id="PTHR13074:SF9">
    <property type="entry name" value="MEDIATOR OF RNA POLYMERASE II TRANSCRIPTION SUBUNIT 8"/>
    <property type="match status" value="1"/>
</dbReference>
<evidence type="ECO:0000256" key="2">
    <source>
        <dbReference type="ARBA" id="ARBA00005716"/>
    </source>
</evidence>
<dbReference type="InterPro" id="IPR019364">
    <property type="entry name" value="Mediatior_Med8_fun/met"/>
</dbReference>
<dbReference type="AlphaFoldDB" id="A0A7M5WXP4"/>
<dbReference type="PANTHER" id="PTHR13074">
    <property type="entry name" value="MEDIATOR OF RNA POLYMERASE II TRANSCRIPTION SUBUNIT 8"/>
    <property type="match status" value="1"/>
</dbReference>
<evidence type="ECO:0000256" key="5">
    <source>
        <dbReference type="ARBA" id="ARBA00023163"/>
    </source>
</evidence>
<gene>
    <name evidence="7" type="primary">MED8</name>
</gene>
<keyword evidence="3 7" id="KW-0805">Transcription regulation</keyword>
<keyword evidence="4 7" id="KW-0010">Activator</keyword>
<comment type="function">
    <text evidence="7">Component of the Mediator complex, a coactivator involved in the regulated transcription of nearly all RNA polymerase II-dependent genes. Mediator functions as a bridge to convey information from gene-specific regulatory proteins to the basal RNA polymerase II transcription machinery. Mediator is recruited to promoters by direct interactions with regulatory proteins and serves as a scaffold for the assembly of a functional preinitiation complex with RNA polymerase II and the general transcription factors.</text>
</comment>
<sequence length="215" mass="24210">MQQEKEENVIATSLQNLIGRVSDIKMSIQNFMFKLEHETLSWPQMLDNFALLSGQISTLNKLLKNDRMPVLRNLCILPLMVSQERDTEMEEMTENRIPVVTHEVVPDALRTKYEPDVEKVEEELTLQSNSISVDMARSQVVALNDLIGSMLDLIQNSRDWETESSVEQADLAPSANDTNILLAAITQGSGLRKSSSSRSSSQRSSSQQRSSSHHH</sequence>
<dbReference type="EnsemblMetazoa" id="CLYHEMT014269.1">
    <property type="protein sequence ID" value="CLYHEMP014269.1"/>
    <property type="gene ID" value="CLYHEMG014269"/>
</dbReference>
<comment type="subunit">
    <text evidence="7">Component of the Mediator complex.</text>
</comment>
<dbReference type="EnsemblMetazoa" id="CLYHEMT014269.2">
    <property type="protein sequence ID" value="CLYHEMP014269.2"/>
    <property type="gene ID" value="CLYHEMG014269"/>
</dbReference>
<dbReference type="GO" id="GO:0006357">
    <property type="term" value="P:regulation of transcription by RNA polymerase II"/>
    <property type="evidence" value="ECO:0007669"/>
    <property type="project" value="InterPro"/>
</dbReference>
<keyword evidence="5 7" id="KW-0804">Transcription</keyword>
<evidence type="ECO:0000313" key="9">
    <source>
        <dbReference type="EnsemblMetazoa" id="CLYHEMP014269.1"/>
    </source>
</evidence>
<keyword evidence="6 7" id="KW-0539">Nucleus</keyword>
<dbReference type="Pfam" id="PF10232">
    <property type="entry name" value="Med8"/>
    <property type="match status" value="1"/>
</dbReference>
<dbReference type="Proteomes" id="UP000594262">
    <property type="component" value="Unplaced"/>
</dbReference>
<comment type="subcellular location">
    <subcellularLocation>
        <location evidence="1 7">Nucleus</location>
    </subcellularLocation>
</comment>